<dbReference type="RefSeq" id="WP_013199987.1">
    <property type="nucleotide sequence ID" value="NC_014305.1"/>
</dbReference>
<geneLocation type="plasmid" evidence="1 2">
    <name>pEB170</name>
</geneLocation>
<dbReference type="EMBL" id="FP236830">
    <property type="protein sequence ID" value="CAX53620.1"/>
    <property type="molecule type" value="Genomic_DNA"/>
</dbReference>
<dbReference type="GeneID" id="90509916"/>
<keyword evidence="2" id="KW-1185">Reference proteome</keyword>
<sequence length="57" mass="6274">MNYAGYEELRADVAALSNEMCDLRTRLNGLESGWRWDSDSARTAGAADGMPHQRAVS</sequence>
<reference evidence="1 2" key="1">
    <citation type="journal article" date="2010" name="BMC Genomics">
        <title>Genome comparison of the epiphytic bacteria Erwinia billingiae and E. tasmaniensis with the pear pathogen E. pyrifoliae.</title>
        <authorList>
            <person name="Kube M."/>
            <person name="Migdoll A.M."/>
            <person name="Gehring I."/>
            <person name="Heitmann K."/>
            <person name="Mayer Y."/>
            <person name="Kuhl H."/>
            <person name="Knaust F."/>
            <person name="Geider K."/>
            <person name="Reinhardt R."/>
        </authorList>
    </citation>
    <scope>NUCLEOTIDE SEQUENCE [LARGE SCALE GENOMIC DNA]</scope>
    <source>
        <strain evidence="1 2">Eb661</strain>
        <plasmid evidence="1">pEB170</plasmid>
    </source>
</reference>
<keyword evidence="1" id="KW-0614">Plasmid</keyword>
<evidence type="ECO:0000313" key="2">
    <source>
        <dbReference type="Proteomes" id="UP000008793"/>
    </source>
</evidence>
<dbReference type="HOGENOM" id="CLU_2989738_0_0_6"/>
<dbReference type="Proteomes" id="UP000008793">
    <property type="component" value="Plasmid pEB170"/>
</dbReference>
<name>D8MK22_ERWBE</name>
<protein>
    <submittedName>
        <fullName evidence="1">Uncharacterized protein</fullName>
    </submittedName>
</protein>
<dbReference type="KEGG" id="ebi:EbC_pEb17201670"/>
<gene>
    <name evidence="1" type="ordered locus">EbC_pEb17201670</name>
</gene>
<dbReference type="AlphaFoldDB" id="D8MK22"/>
<proteinExistence type="predicted"/>
<evidence type="ECO:0000313" key="1">
    <source>
        <dbReference type="EMBL" id="CAX53620.1"/>
    </source>
</evidence>
<accession>D8MK22</accession>
<organism evidence="2">
    <name type="scientific">Erwinia billingiae (strain Eb661)</name>
    <dbReference type="NCBI Taxonomy" id="634500"/>
    <lineage>
        <taxon>Bacteria</taxon>
        <taxon>Pseudomonadati</taxon>
        <taxon>Pseudomonadota</taxon>
        <taxon>Gammaproteobacteria</taxon>
        <taxon>Enterobacterales</taxon>
        <taxon>Erwiniaceae</taxon>
        <taxon>Erwinia</taxon>
    </lineage>
</organism>